<comment type="caution">
    <text evidence="1">The sequence shown here is derived from an EMBL/GenBank/DDBJ whole genome shotgun (WGS) entry which is preliminary data.</text>
</comment>
<dbReference type="RefSeq" id="WP_209510330.1">
    <property type="nucleotide sequence ID" value="NZ_JAGGKS010000001.1"/>
</dbReference>
<accession>A0ABS4GA68</accession>
<sequence>MTSIQKRIILAGIRIKLNRGENLEEILAMYINLSEEEKSEIRNKLA</sequence>
<evidence type="ECO:0000313" key="1">
    <source>
        <dbReference type="EMBL" id="MBP1924580.1"/>
    </source>
</evidence>
<protein>
    <submittedName>
        <fullName evidence="1">Uncharacterized protein</fullName>
    </submittedName>
</protein>
<keyword evidence="2" id="KW-1185">Reference proteome</keyword>
<dbReference type="Proteomes" id="UP001519342">
    <property type="component" value="Unassembled WGS sequence"/>
</dbReference>
<evidence type="ECO:0000313" key="2">
    <source>
        <dbReference type="Proteomes" id="UP001519342"/>
    </source>
</evidence>
<dbReference type="EMBL" id="JAGGKS010000001">
    <property type="protein sequence ID" value="MBP1924580.1"/>
    <property type="molecule type" value="Genomic_DNA"/>
</dbReference>
<reference evidence="1 2" key="1">
    <citation type="submission" date="2021-03" db="EMBL/GenBank/DDBJ databases">
        <title>Genomic Encyclopedia of Type Strains, Phase IV (KMG-IV): sequencing the most valuable type-strain genomes for metagenomic binning, comparative biology and taxonomic classification.</title>
        <authorList>
            <person name="Goeker M."/>
        </authorList>
    </citation>
    <scope>NUCLEOTIDE SEQUENCE [LARGE SCALE GENOMIC DNA]</scope>
    <source>
        <strain evidence="1 2">DSM 24004</strain>
    </source>
</reference>
<name>A0ABS4GA68_9FIRM</name>
<proteinExistence type="predicted"/>
<organism evidence="1 2">
    <name type="scientific">Sedimentibacter acidaminivorans</name>
    <dbReference type="NCBI Taxonomy" id="913099"/>
    <lineage>
        <taxon>Bacteria</taxon>
        <taxon>Bacillati</taxon>
        <taxon>Bacillota</taxon>
        <taxon>Tissierellia</taxon>
        <taxon>Sedimentibacter</taxon>
    </lineage>
</organism>
<gene>
    <name evidence="1" type="ORF">J2Z76_000433</name>
</gene>